<dbReference type="InterPro" id="IPR006674">
    <property type="entry name" value="HD_domain"/>
</dbReference>
<gene>
    <name evidence="2" type="ORF">M0811_08480</name>
</gene>
<dbReference type="Proteomes" id="UP001149090">
    <property type="component" value="Unassembled WGS sequence"/>
</dbReference>
<dbReference type="CDD" id="cd00077">
    <property type="entry name" value="HDc"/>
    <property type="match status" value="1"/>
</dbReference>
<dbReference type="EMBL" id="JAPDFW010000073">
    <property type="protein sequence ID" value="KAJ5073643.1"/>
    <property type="molecule type" value="Genomic_DNA"/>
</dbReference>
<proteinExistence type="predicted"/>
<dbReference type="Pfam" id="PF01966">
    <property type="entry name" value="HD"/>
    <property type="match status" value="1"/>
</dbReference>
<reference evidence="2" key="1">
    <citation type="submission" date="2022-10" db="EMBL/GenBank/DDBJ databases">
        <title>Novel sulphate-reducing endosymbionts in the free-living metamonad Anaeramoeba.</title>
        <authorList>
            <person name="Jerlstrom-Hultqvist J."/>
            <person name="Cepicka I."/>
            <person name="Gallot-Lavallee L."/>
            <person name="Salas-Leiva D."/>
            <person name="Curtis B.A."/>
            <person name="Zahonova K."/>
            <person name="Pipaliya S."/>
            <person name="Dacks J."/>
            <person name="Roger A.J."/>
        </authorList>
    </citation>
    <scope>NUCLEOTIDE SEQUENCE</scope>
    <source>
        <strain evidence="2">BMAN</strain>
    </source>
</reference>
<keyword evidence="3" id="KW-1185">Reference proteome</keyword>
<keyword evidence="2" id="KW-0378">Hydrolase</keyword>
<dbReference type="PANTHER" id="PTHR33594">
    <property type="entry name" value="SUPERFAMILY HYDROLASE, PUTATIVE (AFU_ORTHOLOGUE AFUA_1G03035)-RELATED"/>
    <property type="match status" value="1"/>
</dbReference>
<accession>A0A9Q0LLK9</accession>
<name>A0A9Q0LLK9_ANAIG</name>
<sequence>MNAKEFYNSLVSLVSNQLKQNDSAHDLSHSKRVLSVALEISKENGEIDEIVLIASSLLHDICEKVIKESKPKISFKKAKTILENYSQFLNLDQIKKIKDSIVNHSFSVGKIPQTLEGKILQDSDRIDALGASGIARVFAICGERKSSFYHDQDPFCENGRSLDDKNYTVDHFYTKLFKLKDTLHTEKAKEIAEKRIQFMKQYLDQFRSEISLNIEEKI</sequence>
<dbReference type="Gene3D" id="1.10.3210.50">
    <property type="match status" value="1"/>
</dbReference>
<evidence type="ECO:0000313" key="2">
    <source>
        <dbReference type="EMBL" id="KAJ5073643.1"/>
    </source>
</evidence>
<dbReference type="OMA" id="GHDWFHI"/>
<protein>
    <submittedName>
        <fullName evidence="2">Superfamily hydrolase</fullName>
    </submittedName>
</protein>
<organism evidence="2 3">
    <name type="scientific">Anaeramoeba ignava</name>
    <name type="common">Anaerobic marine amoeba</name>
    <dbReference type="NCBI Taxonomy" id="1746090"/>
    <lineage>
        <taxon>Eukaryota</taxon>
        <taxon>Metamonada</taxon>
        <taxon>Anaeramoebidae</taxon>
        <taxon>Anaeramoeba</taxon>
    </lineage>
</organism>
<evidence type="ECO:0000259" key="1">
    <source>
        <dbReference type="SMART" id="SM00471"/>
    </source>
</evidence>
<dbReference type="SMART" id="SM00471">
    <property type="entry name" value="HDc"/>
    <property type="match status" value="1"/>
</dbReference>
<feature type="domain" description="HD/PDEase" evidence="1">
    <location>
        <begin position="22"/>
        <end position="138"/>
    </location>
</feature>
<dbReference type="GO" id="GO:0016787">
    <property type="term" value="F:hydrolase activity"/>
    <property type="evidence" value="ECO:0007669"/>
    <property type="project" value="UniProtKB-KW"/>
</dbReference>
<comment type="caution">
    <text evidence="2">The sequence shown here is derived from an EMBL/GenBank/DDBJ whole genome shotgun (WGS) entry which is preliminary data.</text>
</comment>
<dbReference type="PANTHER" id="PTHR33594:SF1">
    <property type="entry name" value="HD_PDEASE DOMAIN-CONTAINING PROTEIN"/>
    <property type="match status" value="1"/>
</dbReference>
<dbReference type="InterPro" id="IPR003607">
    <property type="entry name" value="HD/PDEase_dom"/>
</dbReference>
<dbReference type="AlphaFoldDB" id="A0A9Q0LLK9"/>
<dbReference type="SUPFAM" id="SSF109604">
    <property type="entry name" value="HD-domain/PDEase-like"/>
    <property type="match status" value="1"/>
</dbReference>
<evidence type="ECO:0000313" key="3">
    <source>
        <dbReference type="Proteomes" id="UP001149090"/>
    </source>
</evidence>
<dbReference type="OrthoDB" id="16547at2759"/>